<dbReference type="Pfam" id="PF13635">
    <property type="entry name" value="DUF4143"/>
    <property type="match status" value="1"/>
</dbReference>
<feature type="domain" description="AAA" evidence="1">
    <location>
        <begin position="9"/>
        <end position="117"/>
    </location>
</feature>
<dbReference type="PANTHER" id="PTHR33295:SF18">
    <property type="entry name" value="AAA+ ATPASE DOMAIN-CONTAINING PROTEIN"/>
    <property type="match status" value="1"/>
</dbReference>
<dbReference type="HOGENOM" id="CLU_041527_1_1_11"/>
<sequence>MLFTIFRDYLIKQGIPEDRIIAIDLETQKNAQYRDAQKLYSYITNLIYDRSKKTYVFLDEIQMVPNFEDLVNGLRIDDNCDVYITGSNAQLLSKDINTRFRGRSVEIRTFPLSFQEYFSYRQEQNVTGAPAGRNAFLDTRKIFNDYLVEGGMPYSVTLPSMPEKHAYLNDICNLVLFRDIIDRYKVRNENLLKAVFDLLCSQIGSYVSANKVANTLKSNGYSHVSAETIGNYLEYFCDSFLLYKAQRYDIRGKAYLKTLNKYYVTDLGIRNSRLNFRQLEITHSLENLVYIELVRRGYIVDIGKNRDKEIDFLVSNGQTDFYIQVSYTVIDEKTRDRELSAFNLLDDGYKKILITMDDNPYTALDRGYKQINALDFFLDNQALEKI</sequence>
<organism evidence="3 4">
    <name type="scientific">Scardovia inopinata F0304</name>
    <dbReference type="NCBI Taxonomy" id="641146"/>
    <lineage>
        <taxon>Bacteria</taxon>
        <taxon>Bacillati</taxon>
        <taxon>Actinomycetota</taxon>
        <taxon>Actinomycetes</taxon>
        <taxon>Bifidobacteriales</taxon>
        <taxon>Bifidobacteriaceae</taxon>
        <taxon>Scardovia</taxon>
    </lineage>
</organism>
<evidence type="ECO:0008006" key="5">
    <source>
        <dbReference type="Google" id="ProtNLM"/>
    </source>
</evidence>
<dbReference type="AlphaFoldDB" id="W5II80"/>
<accession>W5II80</accession>
<protein>
    <recommendedName>
        <fullName evidence="5">AAA domain-containing protein</fullName>
    </recommendedName>
</protein>
<dbReference type="Proteomes" id="UP000005777">
    <property type="component" value="Unassembled WGS sequence"/>
</dbReference>
<gene>
    <name evidence="3" type="ORF">HMPREF9020_00201</name>
</gene>
<evidence type="ECO:0000313" key="4">
    <source>
        <dbReference type="Proteomes" id="UP000005777"/>
    </source>
</evidence>
<proteinExistence type="predicted"/>
<dbReference type="InterPro" id="IPR041682">
    <property type="entry name" value="AAA_14"/>
</dbReference>
<evidence type="ECO:0000259" key="1">
    <source>
        <dbReference type="Pfam" id="PF13173"/>
    </source>
</evidence>
<evidence type="ECO:0000259" key="2">
    <source>
        <dbReference type="Pfam" id="PF13635"/>
    </source>
</evidence>
<feature type="domain" description="DUF4143" evidence="2">
    <location>
        <begin position="178"/>
        <end position="327"/>
    </location>
</feature>
<dbReference type="Pfam" id="PF13173">
    <property type="entry name" value="AAA_14"/>
    <property type="match status" value="1"/>
</dbReference>
<comment type="caution">
    <text evidence="3">The sequence shown here is derived from an EMBL/GenBank/DDBJ whole genome shotgun (WGS) entry which is preliminary data.</text>
</comment>
<dbReference type="PANTHER" id="PTHR33295">
    <property type="entry name" value="ATPASE"/>
    <property type="match status" value="1"/>
</dbReference>
<name>W5II80_SCAIO</name>
<dbReference type="SUPFAM" id="SSF52540">
    <property type="entry name" value="P-loop containing nucleoside triphosphate hydrolases"/>
    <property type="match status" value="1"/>
</dbReference>
<dbReference type="InterPro" id="IPR027417">
    <property type="entry name" value="P-loop_NTPase"/>
</dbReference>
<dbReference type="InterPro" id="IPR025420">
    <property type="entry name" value="DUF4143"/>
</dbReference>
<evidence type="ECO:0000313" key="3">
    <source>
        <dbReference type="EMBL" id="EFG26579.1"/>
    </source>
</evidence>
<dbReference type="eggNOG" id="COG1373">
    <property type="taxonomic scope" value="Bacteria"/>
</dbReference>
<dbReference type="EMBL" id="ADCX01000002">
    <property type="protein sequence ID" value="EFG26579.1"/>
    <property type="molecule type" value="Genomic_DNA"/>
</dbReference>
<keyword evidence="4" id="KW-1185">Reference proteome</keyword>
<reference evidence="3 4" key="1">
    <citation type="submission" date="2012-01" db="EMBL/GenBank/DDBJ databases">
        <title>The Genome Sequence of Scardovia inopinata F0304.</title>
        <authorList>
            <consortium name="The Broad Institute Genome Sequencing Platform"/>
            <person name="Ward D."/>
            <person name="Earl A."/>
            <person name="Feldgarden M."/>
            <person name="Gevers D."/>
            <person name="Young S."/>
            <person name="Zeng Q."/>
            <person name="Koehrsen M."/>
            <person name="Alvarado L."/>
            <person name="Berlin A.M."/>
            <person name="Borenstein D."/>
            <person name="Chapman S.B."/>
            <person name="Chen Z."/>
            <person name="Engels R."/>
            <person name="Freedman E."/>
            <person name="Gellesch M."/>
            <person name="Goldberg J."/>
            <person name="Griggs A."/>
            <person name="Gujja S."/>
            <person name="Heilman E.R."/>
            <person name="Heiman D.I."/>
            <person name="Hepburn T.A."/>
            <person name="Howarth C."/>
            <person name="Jen D."/>
            <person name="Larson L."/>
            <person name="Mehta T."/>
            <person name="Park D."/>
            <person name="Pearson M."/>
            <person name="Richards J."/>
            <person name="Roberts A."/>
            <person name="Saif S."/>
            <person name="Shea T.D."/>
            <person name="Shenoy N."/>
            <person name="Sisk P."/>
            <person name="Stolte C."/>
            <person name="Sykes S.N."/>
            <person name="Walk T."/>
            <person name="White J."/>
            <person name="Yandava C."/>
            <person name="Izard J."/>
            <person name="Baranova O.V."/>
            <person name="Blanton J.M."/>
            <person name="Tanner A.C."/>
            <person name="Dewhirst F."/>
            <person name="Haas B."/>
            <person name="Nusbaum C."/>
            <person name="Birren B."/>
        </authorList>
    </citation>
    <scope>NUCLEOTIDE SEQUENCE [LARGE SCALE GENOMIC DNA]</scope>
    <source>
        <strain evidence="3 4">F0304</strain>
    </source>
</reference>